<sequence>MTMQIPDLSPTAVLARDLIRIDTSNYGEGRSNGETEAAEYVVAFLSDLGLTPRIYESAPGRTSVIAEVEGADPSLPKLVVHGHLDVVPADASEWSVDPFAGEIRDGLLWGRGAVDMKNMDAMIMQSVADILRAGKRPRRGLILAFFADEEAGGVFGAGWMVKNHPEVFEGATEAISEVGGYSVEVAGKRAYLLQTAEKAMQWIKLTASGTAAHGSQVMRDNAITKLSRAVHALGESEFDMHLSDTTRALLQGLADLQGVDYDDSKAEELAASAGTASRFLLSSLRSTANPTMLDAGYKHNVIPRVASARVDVRPLPGHEDATRTRIQEIVGPDIEIETIFDDKGLDHPFEGELVEAMVGALGRHDPEATVLPYMLSGGTDNKSLAELGIRGYGFAPLKLPADLDFAAMFHGVDERVSLEAIDFGTDVLTDLLLTY</sequence>
<gene>
    <name evidence="7" type="ORF">CZ674_06355</name>
</gene>
<organism evidence="7 8">
    <name type="scientific">Agrococcus casei LMG 22410</name>
    <dbReference type="NCBI Taxonomy" id="1255656"/>
    <lineage>
        <taxon>Bacteria</taxon>
        <taxon>Bacillati</taxon>
        <taxon>Actinomycetota</taxon>
        <taxon>Actinomycetes</taxon>
        <taxon>Micrococcales</taxon>
        <taxon>Microbacteriaceae</taxon>
        <taxon>Agrococcus</taxon>
    </lineage>
</organism>
<comment type="cofactor">
    <cofactor evidence="1">
        <name>Zn(2+)</name>
        <dbReference type="ChEBI" id="CHEBI:29105"/>
    </cofactor>
</comment>
<dbReference type="Pfam" id="PF07687">
    <property type="entry name" value="M20_dimer"/>
    <property type="match status" value="1"/>
</dbReference>
<feature type="domain" description="Peptidase M20 dimerisation" evidence="6">
    <location>
        <begin position="196"/>
        <end position="330"/>
    </location>
</feature>
<dbReference type="Gene3D" id="3.30.70.360">
    <property type="match status" value="1"/>
</dbReference>
<evidence type="ECO:0000313" key="8">
    <source>
        <dbReference type="Proteomes" id="UP000195787"/>
    </source>
</evidence>
<evidence type="ECO:0000313" key="7">
    <source>
        <dbReference type="EMBL" id="SJM58837.1"/>
    </source>
</evidence>
<dbReference type="InterPro" id="IPR011650">
    <property type="entry name" value="Peptidase_M20_dimer"/>
</dbReference>
<dbReference type="Proteomes" id="UP000195787">
    <property type="component" value="Unassembled WGS sequence"/>
</dbReference>
<protein>
    <submittedName>
        <fullName evidence="7">Acetylornithine deacetylase/Succinyl-diaminopimelate desuccinylase and related deacylases</fullName>
    </submittedName>
</protein>
<evidence type="ECO:0000259" key="6">
    <source>
        <dbReference type="Pfam" id="PF07687"/>
    </source>
</evidence>
<dbReference type="PANTHER" id="PTHR43808:SF8">
    <property type="entry name" value="PEPTIDASE M20 DIMERISATION DOMAIN-CONTAINING PROTEIN"/>
    <property type="match status" value="1"/>
</dbReference>
<evidence type="ECO:0000256" key="4">
    <source>
        <dbReference type="ARBA" id="ARBA00022801"/>
    </source>
</evidence>
<dbReference type="SUPFAM" id="SSF53187">
    <property type="entry name" value="Zn-dependent exopeptidases"/>
    <property type="match status" value="1"/>
</dbReference>
<dbReference type="PIRSF" id="PIRSF036696">
    <property type="entry name" value="ACY-1"/>
    <property type="match status" value="1"/>
</dbReference>
<evidence type="ECO:0000256" key="5">
    <source>
        <dbReference type="ARBA" id="ARBA00022833"/>
    </source>
</evidence>
<keyword evidence="4" id="KW-0378">Hydrolase</keyword>
<name>A0A1R4FSN9_9MICO</name>
<dbReference type="Gene3D" id="1.10.150.900">
    <property type="match status" value="1"/>
</dbReference>
<dbReference type="EMBL" id="FUHU01000026">
    <property type="protein sequence ID" value="SJM58837.1"/>
    <property type="molecule type" value="Genomic_DNA"/>
</dbReference>
<reference evidence="7 8" key="1">
    <citation type="submission" date="2017-02" db="EMBL/GenBank/DDBJ databases">
        <authorList>
            <person name="Peterson S.W."/>
        </authorList>
    </citation>
    <scope>NUCLEOTIDE SEQUENCE [LARGE SCALE GENOMIC DNA]</scope>
    <source>
        <strain evidence="7 8">LMG 22410</strain>
    </source>
</reference>
<dbReference type="NCBIfam" id="NF005913">
    <property type="entry name" value="PRK07906.1"/>
    <property type="match status" value="1"/>
</dbReference>
<dbReference type="InterPro" id="IPR001261">
    <property type="entry name" value="ArgE/DapE_CS"/>
</dbReference>
<keyword evidence="3" id="KW-0479">Metal-binding</keyword>
<proteinExistence type="inferred from homology"/>
<dbReference type="AlphaFoldDB" id="A0A1R4FSN9"/>
<evidence type="ECO:0000256" key="3">
    <source>
        <dbReference type="ARBA" id="ARBA00022723"/>
    </source>
</evidence>
<evidence type="ECO:0000256" key="1">
    <source>
        <dbReference type="ARBA" id="ARBA00001947"/>
    </source>
</evidence>
<evidence type="ECO:0000256" key="2">
    <source>
        <dbReference type="ARBA" id="ARBA00006247"/>
    </source>
</evidence>
<dbReference type="Pfam" id="PF01546">
    <property type="entry name" value="Peptidase_M20"/>
    <property type="match status" value="1"/>
</dbReference>
<dbReference type="InterPro" id="IPR050072">
    <property type="entry name" value="Peptidase_M20A"/>
</dbReference>
<dbReference type="InterPro" id="IPR036264">
    <property type="entry name" value="Bact_exopeptidase_dim_dom"/>
</dbReference>
<dbReference type="PROSITE" id="PS00759">
    <property type="entry name" value="ARGE_DAPE_CPG2_2"/>
    <property type="match status" value="1"/>
</dbReference>
<dbReference type="InterPro" id="IPR002933">
    <property type="entry name" value="Peptidase_M20"/>
</dbReference>
<keyword evidence="5" id="KW-0862">Zinc</keyword>
<keyword evidence="8" id="KW-1185">Reference proteome</keyword>
<dbReference type="Gene3D" id="3.40.630.10">
    <property type="entry name" value="Zn peptidases"/>
    <property type="match status" value="1"/>
</dbReference>
<dbReference type="FunFam" id="1.10.150.900:FF:000002">
    <property type="entry name" value="M20/M25/M40 family peptidase"/>
    <property type="match status" value="1"/>
</dbReference>
<dbReference type="GO" id="GO:0016787">
    <property type="term" value="F:hydrolase activity"/>
    <property type="evidence" value="ECO:0007669"/>
    <property type="project" value="UniProtKB-KW"/>
</dbReference>
<dbReference type="SUPFAM" id="SSF55031">
    <property type="entry name" value="Bacterial exopeptidase dimerisation domain"/>
    <property type="match status" value="1"/>
</dbReference>
<dbReference type="PANTHER" id="PTHR43808">
    <property type="entry name" value="ACETYLORNITHINE DEACETYLASE"/>
    <property type="match status" value="1"/>
</dbReference>
<dbReference type="GO" id="GO:0046872">
    <property type="term" value="F:metal ion binding"/>
    <property type="evidence" value="ECO:0007669"/>
    <property type="project" value="UniProtKB-KW"/>
</dbReference>
<accession>A0A1R4FSN9</accession>
<comment type="similarity">
    <text evidence="2">Belongs to the peptidase M20A family.</text>
</comment>